<dbReference type="Gene3D" id="3.40.190.290">
    <property type="match status" value="1"/>
</dbReference>
<dbReference type="Proteomes" id="UP000198565">
    <property type="component" value="Unassembled WGS sequence"/>
</dbReference>
<keyword evidence="7" id="KW-1185">Reference proteome</keyword>
<dbReference type="Pfam" id="PF03466">
    <property type="entry name" value="LysR_substrate"/>
    <property type="match status" value="1"/>
</dbReference>
<dbReference type="Gene3D" id="1.10.10.10">
    <property type="entry name" value="Winged helix-like DNA-binding domain superfamily/Winged helix DNA-binding domain"/>
    <property type="match status" value="1"/>
</dbReference>
<dbReference type="Pfam" id="PF00126">
    <property type="entry name" value="HTH_1"/>
    <property type="match status" value="1"/>
</dbReference>
<dbReference type="InterPro" id="IPR050950">
    <property type="entry name" value="HTH-type_LysR_regulators"/>
</dbReference>
<evidence type="ECO:0000313" key="7">
    <source>
        <dbReference type="Proteomes" id="UP000198565"/>
    </source>
</evidence>
<dbReference type="GO" id="GO:0003677">
    <property type="term" value="F:DNA binding"/>
    <property type="evidence" value="ECO:0007669"/>
    <property type="project" value="UniProtKB-KW"/>
</dbReference>
<dbReference type="STRING" id="334253.SAMN04487943_109140"/>
<evidence type="ECO:0000256" key="2">
    <source>
        <dbReference type="ARBA" id="ARBA00023015"/>
    </source>
</evidence>
<evidence type="ECO:0000256" key="3">
    <source>
        <dbReference type="ARBA" id="ARBA00023125"/>
    </source>
</evidence>
<accession>A0A1I4NTM0</accession>
<dbReference type="InterPro" id="IPR005119">
    <property type="entry name" value="LysR_subst-bd"/>
</dbReference>
<dbReference type="SUPFAM" id="SSF46785">
    <property type="entry name" value="Winged helix' DNA-binding domain"/>
    <property type="match status" value="1"/>
</dbReference>
<evidence type="ECO:0000256" key="1">
    <source>
        <dbReference type="ARBA" id="ARBA00009437"/>
    </source>
</evidence>
<organism evidence="6 7">
    <name type="scientific">Gracilibacillus orientalis</name>
    <dbReference type="NCBI Taxonomy" id="334253"/>
    <lineage>
        <taxon>Bacteria</taxon>
        <taxon>Bacillati</taxon>
        <taxon>Bacillota</taxon>
        <taxon>Bacilli</taxon>
        <taxon>Bacillales</taxon>
        <taxon>Bacillaceae</taxon>
        <taxon>Gracilibacillus</taxon>
    </lineage>
</organism>
<dbReference type="PROSITE" id="PS50931">
    <property type="entry name" value="HTH_LYSR"/>
    <property type="match status" value="1"/>
</dbReference>
<sequence length="304" mass="34703">MNNGVICMELLQLHYFRTVARLEHMTKAAQEIRIAQPALSKTIARLEEDLGVPLFERKGRNIKLNAFGKVFLKKAEIALGILEEGRKEIEDLAGMEQRRVNISTTTHKCFSDLIGSFIDMHPDIKLQISQATTQEKVTQLRNGDIDFCITFPPLKEDGIKGNSFLTEKILLAVPPKHRFANRKSINLNELANDSFINIKEGNPFREMTDSFCKEAGFTPNIVCEVDELSAISHFIRTGIGVAFLPETFVEERDASFHVVHIDEPLCQRTYQIAWLEERYLSMAACTFRDYLVDYFNEFHTIIGN</sequence>
<dbReference type="InterPro" id="IPR036388">
    <property type="entry name" value="WH-like_DNA-bd_sf"/>
</dbReference>
<dbReference type="EMBL" id="FOTR01000009">
    <property type="protein sequence ID" value="SFM18809.1"/>
    <property type="molecule type" value="Genomic_DNA"/>
</dbReference>
<comment type="similarity">
    <text evidence="1">Belongs to the LysR transcriptional regulatory family.</text>
</comment>
<gene>
    <name evidence="6" type="ORF">SAMN04487943_109140</name>
</gene>
<dbReference type="PANTHER" id="PTHR30419">
    <property type="entry name" value="HTH-TYPE TRANSCRIPTIONAL REGULATOR YBHD"/>
    <property type="match status" value="1"/>
</dbReference>
<evidence type="ECO:0000313" key="6">
    <source>
        <dbReference type="EMBL" id="SFM18809.1"/>
    </source>
</evidence>
<proteinExistence type="inferred from homology"/>
<name>A0A1I4NTM0_9BACI</name>
<reference evidence="7" key="1">
    <citation type="submission" date="2016-10" db="EMBL/GenBank/DDBJ databases">
        <authorList>
            <person name="Varghese N."/>
            <person name="Submissions S."/>
        </authorList>
    </citation>
    <scope>NUCLEOTIDE SEQUENCE [LARGE SCALE GENOMIC DNA]</scope>
    <source>
        <strain evidence="7">CGMCC 1.4250</strain>
    </source>
</reference>
<dbReference type="GO" id="GO:0005829">
    <property type="term" value="C:cytosol"/>
    <property type="evidence" value="ECO:0007669"/>
    <property type="project" value="TreeGrafter"/>
</dbReference>
<dbReference type="GO" id="GO:0003700">
    <property type="term" value="F:DNA-binding transcription factor activity"/>
    <property type="evidence" value="ECO:0007669"/>
    <property type="project" value="InterPro"/>
</dbReference>
<keyword evidence="4" id="KW-0804">Transcription</keyword>
<keyword evidence="2" id="KW-0805">Transcription regulation</keyword>
<keyword evidence="3 6" id="KW-0238">DNA-binding</keyword>
<dbReference type="PRINTS" id="PR00039">
    <property type="entry name" value="HTHLYSR"/>
</dbReference>
<dbReference type="FunFam" id="1.10.10.10:FF:000001">
    <property type="entry name" value="LysR family transcriptional regulator"/>
    <property type="match status" value="1"/>
</dbReference>
<dbReference type="InterPro" id="IPR036390">
    <property type="entry name" value="WH_DNA-bd_sf"/>
</dbReference>
<feature type="domain" description="HTH lysR-type" evidence="5">
    <location>
        <begin position="8"/>
        <end position="65"/>
    </location>
</feature>
<dbReference type="AlphaFoldDB" id="A0A1I4NTM0"/>
<dbReference type="InterPro" id="IPR000847">
    <property type="entry name" value="LysR_HTH_N"/>
</dbReference>
<evidence type="ECO:0000256" key="4">
    <source>
        <dbReference type="ARBA" id="ARBA00023163"/>
    </source>
</evidence>
<evidence type="ECO:0000259" key="5">
    <source>
        <dbReference type="PROSITE" id="PS50931"/>
    </source>
</evidence>
<dbReference type="SUPFAM" id="SSF53850">
    <property type="entry name" value="Periplasmic binding protein-like II"/>
    <property type="match status" value="1"/>
</dbReference>
<dbReference type="PANTHER" id="PTHR30419:SF28">
    <property type="entry name" value="HTH-TYPE TRANSCRIPTIONAL REGULATOR BSDA"/>
    <property type="match status" value="1"/>
</dbReference>
<protein>
    <submittedName>
        <fullName evidence="6">DNA-binding transcriptional regulator, LysR family</fullName>
    </submittedName>
</protein>